<dbReference type="EMBL" id="CP097635">
    <property type="protein sequence ID" value="URI06642.1"/>
    <property type="molecule type" value="Genomic_DNA"/>
</dbReference>
<proteinExistence type="predicted"/>
<evidence type="ECO:0000313" key="1">
    <source>
        <dbReference type="EMBL" id="URI06642.1"/>
    </source>
</evidence>
<evidence type="ECO:0000313" key="2">
    <source>
        <dbReference type="Proteomes" id="UP001056201"/>
    </source>
</evidence>
<dbReference type="RefSeq" id="WP_250194904.1">
    <property type="nucleotide sequence ID" value="NZ_CP097635.1"/>
</dbReference>
<name>A0ABY4S442_AQUTE</name>
<organism evidence="1 2">
    <name type="scientific">Aquincola tertiaricarbonis</name>
    <dbReference type="NCBI Taxonomy" id="391953"/>
    <lineage>
        <taxon>Bacteria</taxon>
        <taxon>Pseudomonadati</taxon>
        <taxon>Pseudomonadota</taxon>
        <taxon>Betaproteobacteria</taxon>
        <taxon>Burkholderiales</taxon>
        <taxon>Sphaerotilaceae</taxon>
        <taxon>Aquincola</taxon>
    </lineage>
</organism>
<dbReference type="Proteomes" id="UP001056201">
    <property type="component" value="Chromosome 1"/>
</dbReference>
<reference evidence="1" key="1">
    <citation type="submission" date="2022-05" db="EMBL/GenBank/DDBJ databases">
        <title>An RpoN-dependent PEP-CTERM gene is involved in floc formation of an Aquincola tertiaricarbonis strain.</title>
        <authorList>
            <person name="Qiu D."/>
            <person name="Xia M."/>
        </authorList>
    </citation>
    <scope>NUCLEOTIDE SEQUENCE</scope>
    <source>
        <strain evidence="1">RN12</strain>
    </source>
</reference>
<keyword evidence="2" id="KW-1185">Reference proteome</keyword>
<sequence length="142" mass="15225">MLSIQPLLTASAHASRSSASTRRAVDVWPGPKVRSAVAISWGRSSAAADHQHADRLLYCILPFTIGIERGPLPRAVFVMSEPELIDGAIGEPDTGDARLLEIGRKAGTCTPVYADPGRTLLLLPPPLLQRMQAAQHRARALS</sequence>
<accession>A0ABY4S442</accession>
<protein>
    <submittedName>
        <fullName evidence="1">Uncharacterized protein</fullName>
    </submittedName>
</protein>
<gene>
    <name evidence="1" type="ORF">MW290_12115</name>
</gene>